<evidence type="ECO:0000313" key="2">
    <source>
        <dbReference type="EMBL" id="TCP40217.1"/>
    </source>
</evidence>
<dbReference type="AlphaFoldDB" id="A0A4R2PW65"/>
<keyword evidence="3" id="KW-1185">Reference proteome</keyword>
<dbReference type="Proteomes" id="UP000294835">
    <property type="component" value="Unassembled WGS sequence"/>
</dbReference>
<accession>A0A4R2PW65</accession>
<comment type="caution">
    <text evidence="2">The sequence shown here is derived from an EMBL/GenBank/DDBJ whole genome shotgun (WGS) entry which is preliminary data.</text>
</comment>
<reference evidence="2 3" key="1">
    <citation type="submission" date="2019-03" db="EMBL/GenBank/DDBJ databases">
        <title>Genomic Encyclopedia of Type Strains, Phase IV (KMG-IV): sequencing the most valuable type-strain genomes for metagenomic binning, comparative biology and taxonomic classification.</title>
        <authorList>
            <person name="Goeker M."/>
        </authorList>
    </citation>
    <scope>NUCLEOTIDE SEQUENCE [LARGE SCALE GENOMIC DNA]</scope>
    <source>
        <strain evidence="2 3">DSM 18063</strain>
    </source>
</reference>
<evidence type="ECO:0000313" key="3">
    <source>
        <dbReference type="Proteomes" id="UP000294835"/>
    </source>
</evidence>
<dbReference type="EMBL" id="SLXP01000008">
    <property type="protein sequence ID" value="TCP40217.1"/>
    <property type="molecule type" value="Genomic_DNA"/>
</dbReference>
<dbReference type="OrthoDB" id="7871110at2"/>
<dbReference type="RefSeq" id="WP_132463150.1">
    <property type="nucleotide sequence ID" value="NZ_SLXP01000008.1"/>
</dbReference>
<evidence type="ECO:0000256" key="1">
    <source>
        <dbReference type="SAM" id="Phobius"/>
    </source>
</evidence>
<feature type="transmembrane region" description="Helical" evidence="1">
    <location>
        <begin position="12"/>
        <end position="33"/>
    </location>
</feature>
<keyword evidence="1" id="KW-0472">Membrane</keyword>
<keyword evidence="1" id="KW-0812">Transmembrane</keyword>
<protein>
    <submittedName>
        <fullName evidence="2">Lipopolysaccharide export system protein LptC</fullName>
    </submittedName>
</protein>
<gene>
    <name evidence="2" type="ORF">EV662_10892</name>
</gene>
<organism evidence="2 3">
    <name type="scientific">Rhodovulum marinum</name>
    <dbReference type="NCBI Taxonomy" id="320662"/>
    <lineage>
        <taxon>Bacteria</taxon>
        <taxon>Pseudomonadati</taxon>
        <taxon>Pseudomonadota</taxon>
        <taxon>Alphaproteobacteria</taxon>
        <taxon>Rhodobacterales</taxon>
        <taxon>Paracoccaceae</taxon>
        <taxon>Rhodovulum</taxon>
    </lineage>
</organism>
<keyword evidence="1" id="KW-1133">Transmembrane helix</keyword>
<proteinExistence type="predicted"/>
<name>A0A4R2PW65_9RHOB</name>
<sequence>MASYDNAYSRFIALAKIVLPLAALGLLSTLFLISRGPGTGDDLPYAQVDVDELLREQRIGAPNYAGVTRDGTAIALRADTARPDPATPGRTAADHVRARLDMPDGSHADIAAERGIVDSDAEIALLEGSARIDTSTGYRVRAETLSSALGKTEVLAEGPVEADGPPGRIEAGAMRLSTDPGNEDRYVLVFKDGVKLVYDPEN</sequence>